<accession>A0A841J3J5</accession>
<evidence type="ECO:0000313" key="3">
    <source>
        <dbReference type="Proteomes" id="UP000552700"/>
    </source>
</evidence>
<proteinExistence type="predicted"/>
<feature type="domain" description="SnoaL-like" evidence="1">
    <location>
        <begin position="7"/>
        <end position="150"/>
    </location>
</feature>
<evidence type="ECO:0000259" key="1">
    <source>
        <dbReference type="Pfam" id="PF13577"/>
    </source>
</evidence>
<dbReference type="InterPro" id="IPR032710">
    <property type="entry name" value="NTF2-like_dom_sf"/>
</dbReference>
<dbReference type="SUPFAM" id="SSF54427">
    <property type="entry name" value="NTF2-like"/>
    <property type="match status" value="1"/>
</dbReference>
<dbReference type="AlphaFoldDB" id="A0A841J3J5"/>
<evidence type="ECO:0000313" key="2">
    <source>
        <dbReference type="EMBL" id="MBB6125354.1"/>
    </source>
</evidence>
<dbReference type="EMBL" id="JACIJP010000006">
    <property type="protein sequence ID" value="MBB6125354.1"/>
    <property type="molecule type" value="Genomic_DNA"/>
</dbReference>
<gene>
    <name evidence="2" type="ORF">FHS92_003115</name>
</gene>
<comment type="caution">
    <text evidence="2">The sequence shown here is derived from an EMBL/GenBank/DDBJ whole genome shotgun (WGS) entry which is preliminary data.</text>
</comment>
<sequence length="191" mass="22052">MALSLSELSDREEIRQVIYKHFRAADRLDQALEMEACWDDAVFEGGPVDQLMSEAVPIIYGEMLPKYFDVTNHYMANFLIDVRGDEAFTETYALAYHIVPADEHAIMAVLGPKKFAEMNNDASRRYEFIMGMRYAMRLEKRGGVWKIATIRIVNDWSSAKPYSGVEEEGVYSFLKLRGTRDRTDQSYPWNP</sequence>
<dbReference type="Pfam" id="PF13577">
    <property type="entry name" value="SnoaL_4"/>
    <property type="match status" value="1"/>
</dbReference>
<dbReference type="InterPro" id="IPR037401">
    <property type="entry name" value="SnoaL-like"/>
</dbReference>
<dbReference type="RefSeq" id="WP_184081647.1">
    <property type="nucleotide sequence ID" value="NZ_JACIJP010000006.1"/>
</dbReference>
<organism evidence="2 3">
    <name type="scientific">Sphingobium subterraneum</name>
    <dbReference type="NCBI Taxonomy" id="627688"/>
    <lineage>
        <taxon>Bacteria</taxon>
        <taxon>Pseudomonadati</taxon>
        <taxon>Pseudomonadota</taxon>
        <taxon>Alphaproteobacteria</taxon>
        <taxon>Sphingomonadales</taxon>
        <taxon>Sphingomonadaceae</taxon>
        <taxon>Sphingobium</taxon>
    </lineage>
</organism>
<name>A0A841J3J5_9SPHN</name>
<dbReference type="Gene3D" id="3.10.450.50">
    <property type="match status" value="1"/>
</dbReference>
<keyword evidence="3" id="KW-1185">Reference proteome</keyword>
<reference evidence="2 3" key="1">
    <citation type="submission" date="2020-08" db="EMBL/GenBank/DDBJ databases">
        <title>Genomic Encyclopedia of Type Strains, Phase IV (KMG-IV): sequencing the most valuable type-strain genomes for metagenomic binning, comparative biology and taxonomic classification.</title>
        <authorList>
            <person name="Goeker M."/>
        </authorList>
    </citation>
    <scope>NUCLEOTIDE SEQUENCE [LARGE SCALE GENOMIC DNA]</scope>
    <source>
        <strain evidence="2 3">DSM 102255</strain>
    </source>
</reference>
<protein>
    <recommendedName>
        <fullName evidence="1">SnoaL-like domain-containing protein</fullName>
    </recommendedName>
</protein>
<dbReference type="Proteomes" id="UP000552700">
    <property type="component" value="Unassembled WGS sequence"/>
</dbReference>